<name>A0A285VQ73_9MICO</name>
<keyword evidence="4" id="KW-1185">Reference proteome</keyword>
<dbReference type="SUPFAM" id="SSF75011">
    <property type="entry name" value="3-carboxy-cis,cis-mucoante lactonizing enzyme"/>
    <property type="match status" value="1"/>
</dbReference>
<proteinExistence type="predicted"/>
<accession>A0A285VQ73</accession>
<dbReference type="Proteomes" id="UP000219688">
    <property type="component" value="Unassembled WGS sequence"/>
</dbReference>
<evidence type="ECO:0000313" key="4">
    <source>
        <dbReference type="Proteomes" id="UP000219688"/>
    </source>
</evidence>
<evidence type="ECO:0000313" key="3">
    <source>
        <dbReference type="EMBL" id="SOC56047.1"/>
    </source>
</evidence>
<feature type="signal peptide" evidence="2">
    <location>
        <begin position="1"/>
        <end position="21"/>
    </location>
</feature>
<keyword evidence="2" id="KW-0732">Signal</keyword>
<feature type="region of interest" description="Disordered" evidence="1">
    <location>
        <begin position="444"/>
        <end position="468"/>
    </location>
</feature>
<dbReference type="Pfam" id="PF08309">
    <property type="entry name" value="LVIVD"/>
    <property type="match status" value="1"/>
</dbReference>
<gene>
    <name evidence="3" type="ORF">SAMN05421879_106177</name>
</gene>
<reference evidence="4" key="1">
    <citation type="submission" date="2017-08" db="EMBL/GenBank/DDBJ databases">
        <authorList>
            <person name="Varghese N."/>
            <person name="Submissions S."/>
        </authorList>
    </citation>
    <scope>NUCLEOTIDE SEQUENCE [LARGE SCALE GENOMIC DNA]</scope>
    <source>
        <strain evidence="4">USBA17B2</strain>
    </source>
</reference>
<protein>
    <submittedName>
        <fullName evidence="3">LVIVD repeat-containing protein</fullName>
    </submittedName>
</protein>
<dbReference type="EMBL" id="OBQK01000006">
    <property type="protein sequence ID" value="SOC56047.1"/>
    <property type="molecule type" value="Genomic_DNA"/>
</dbReference>
<feature type="chain" id="PRO_5039193265" evidence="2">
    <location>
        <begin position="22"/>
        <end position="468"/>
    </location>
</feature>
<evidence type="ECO:0000256" key="2">
    <source>
        <dbReference type="SAM" id="SignalP"/>
    </source>
</evidence>
<dbReference type="InterPro" id="IPR013211">
    <property type="entry name" value="LVIVD"/>
</dbReference>
<dbReference type="AlphaFoldDB" id="A0A285VQ73"/>
<sequence length="468" mass="50025">MAATGVLAAGMSVGLASMPSAAVSAPAAPVAAQVMDEILEPGESASTDNLSLIANLPKPEAFAAEGAYNSDFAFQGKHAFVGNYNGFSIYDISVPAKPKLVNTVVCPGAQNDITVYGDLLFLSTDSVRSDDSCNSTAGQASNPTMWEGMKIWDISDINNPEYIKSVRTACGSHTHTLVPDGESVLIYVSSYSPSTNNVYCQPPHDAISIIDVPLDDPTAAEVIDVPVLFPGSTGRSNTSGCHDITVYPELDIAAGACMGDGILMDISNPREPVVTERVRDEANFAFWHSATFNNDGTKVVFTDELGGGGAAICRPAFRENQGANGIYDIVDGQLEFASYYKIPRENTIRENCVAHNGTLIPVKGKDIMVQSWYQGGISVFDFTDSENPTELAWFDRGPLSAERLILGGSWSSGWYNGHIYSSDIQQGFDVLEMKDPSIASANGSKYKEFNAQTQPSYKDAPGQSKKNG</sequence>
<organism evidence="3 4">
    <name type="scientific">Ornithinimicrobium cerasi</name>
    <dbReference type="NCBI Taxonomy" id="2248773"/>
    <lineage>
        <taxon>Bacteria</taxon>
        <taxon>Bacillati</taxon>
        <taxon>Actinomycetota</taxon>
        <taxon>Actinomycetes</taxon>
        <taxon>Micrococcales</taxon>
        <taxon>Ornithinimicrobiaceae</taxon>
        <taxon>Ornithinimicrobium</taxon>
    </lineage>
</organism>
<evidence type="ECO:0000256" key="1">
    <source>
        <dbReference type="SAM" id="MobiDB-lite"/>
    </source>
</evidence>
<dbReference type="RefSeq" id="WP_244903794.1">
    <property type="nucleotide sequence ID" value="NZ_OBQK01000006.1"/>
</dbReference>